<sequence length="82" mass="8799">MVTQPLHEAELAGGTTGELAELAVQAVETAALDMGLNPLLFARELAQGEIGLLVSYLRAASAHVDDLDLHDRIDRLLHRLTA</sequence>
<name>A0A6J4LIP2_9BACT</name>
<evidence type="ECO:0000313" key="1">
    <source>
        <dbReference type="EMBL" id="CAA9334024.1"/>
    </source>
</evidence>
<accession>A0A6J4LIP2</accession>
<gene>
    <name evidence="1" type="ORF">AVDCRST_MAG89-2274</name>
</gene>
<protein>
    <submittedName>
        <fullName evidence="1">Uncharacterized protein</fullName>
    </submittedName>
</protein>
<dbReference type="AlphaFoldDB" id="A0A6J4LIP2"/>
<proteinExistence type="predicted"/>
<organism evidence="1">
    <name type="scientific">uncultured Gemmatimonadota bacterium</name>
    <dbReference type="NCBI Taxonomy" id="203437"/>
    <lineage>
        <taxon>Bacteria</taxon>
        <taxon>Pseudomonadati</taxon>
        <taxon>Gemmatimonadota</taxon>
        <taxon>environmental samples</taxon>
    </lineage>
</organism>
<reference evidence="1" key="1">
    <citation type="submission" date="2020-02" db="EMBL/GenBank/DDBJ databases">
        <authorList>
            <person name="Meier V. D."/>
        </authorList>
    </citation>
    <scope>NUCLEOTIDE SEQUENCE</scope>
    <source>
        <strain evidence="1">AVDCRST_MAG89</strain>
    </source>
</reference>
<dbReference type="EMBL" id="CADCTV010000484">
    <property type="protein sequence ID" value="CAA9334024.1"/>
    <property type="molecule type" value="Genomic_DNA"/>
</dbReference>